<dbReference type="AlphaFoldDB" id="A0A9W4U1Y7"/>
<dbReference type="GO" id="GO:0005634">
    <property type="term" value="C:nucleus"/>
    <property type="evidence" value="ECO:0007669"/>
    <property type="project" value="UniProtKB-SubCell"/>
</dbReference>
<dbReference type="InterPro" id="IPR036864">
    <property type="entry name" value="Zn2-C6_fun-type_DNA-bd_sf"/>
</dbReference>
<dbReference type="Proteomes" id="UP001152885">
    <property type="component" value="Unassembled WGS sequence"/>
</dbReference>
<evidence type="ECO:0000259" key="7">
    <source>
        <dbReference type="PROSITE" id="PS50048"/>
    </source>
</evidence>
<dbReference type="Pfam" id="PF00172">
    <property type="entry name" value="Zn_clus"/>
    <property type="match status" value="1"/>
</dbReference>
<evidence type="ECO:0000256" key="5">
    <source>
        <dbReference type="ARBA" id="ARBA00023242"/>
    </source>
</evidence>
<evidence type="ECO:0000256" key="1">
    <source>
        <dbReference type="ARBA" id="ARBA00004123"/>
    </source>
</evidence>
<dbReference type="PROSITE" id="PS50048">
    <property type="entry name" value="ZN2_CY6_FUNGAL_2"/>
    <property type="match status" value="1"/>
</dbReference>
<sequence>MSNNLINPTHTQYGEKRKRTRVACDSCRKRKSKCDGGNPCSKCKEKGRKCEYIIVQKERKKRTTKNQQTRDHKGIVKPNNGNDEATIKKLSSRINVLENLLGKLIGKLDPQDQAEFLETNNDLESGISYDEEHFEELGSGKESNFIMELDSELESQESENEVSIEDPKVMKDMLAPSEPNCLTSHIKRKMMQYFGAHSIFYILSAKSLDWIKSKIIGGEGNDDDIFAPLKQLPIAFKAAIKTSTNLLAEPNSIQLEKEKMYFRLEEQALIFEILEYYYEDLYIAPFLCDISTVRELFQIYFYGYSSNDIGIIEDFIYSELLIMNTSVLLCLINWKKGQDIDSVKFPNLSKVTNIVEFANRLFNNSMECYKKISKSNEGLRAVQGISLLIIYIEITLITDFHVNYILVNDLIGMAKEMGLHSIDYIDAEEDHKTAMLKRILWWFCEYIACEVSYKSGKTMLINMEDVTTLTEFDKCFLSIPKSLFYNDKYKDNANNIFKNAQKYGYHYYFAYFGLMLTRIKMKSYNKLFSKIPTSINIQGILTIINEINEDFSKMNNLMLKGTKLDDCELIPAENPFSCKQDMYNYQLIHLRCSYYAHLSSINRIPFIKNFKIEDARLLLYGNLSLNSSRKLLNLVNKINKDLISVSGRTTLSFYPLIAFCSLLGNCLMFSNEKSSHSDGLLLIKSVKFFQFEEEIDYLNSKVLYYDYITRALIKVLVNKVDYLNEDLLELYTKESLLNQTFFEQLHNNNKIVQLSSNPSPISHNDISISNDFNAFDFDVDQILSQYALDNTFINNINSNDYGELSWNSNFNEIPISNNVNGFLSNEIIN</sequence>
<reference evidence="8" key="1">
    <citation type="submission" date="2022-12" db="EMBL/GenBank/DDBJ databases">
        <authorList>
            <person name="Brejova B."/>
        </authorList>
    </citation>
    <scope>NUCLEOTIDE SEQUENCE</scope>
</reference>
<name>A0A9W4U1Y7_9ASCO</name>
<keyword evidence="2" id="KW-0805">Transcription regulation</keyword>
<dbReference type="PANTHER" id="PTHR46910:SF37">
    <property type="entry name" value="ZN(II)2CYS6 TRANSCRIPTION FACTOR (EUROFUNG)"/>
    <property type="match status" value="1"/>
</dbReference>
<evidence type="ECO:0000313" key="9">
    <source>
        <dbReference type="Proteomes" id="UP001152885"/>
    </source>
</evidence>
<dbReference type="GO" id="GO:0000981">
    <property type="term" value="F:DNA-binding transcription factor activity, RNA polymerase II-specific"/>
    <property type="evidence" value="ECO:0007669"/>
    <property type="project" value="InterPro"/>
</dbReference>
<keyword evidence="4" id="KW-0804">Transcription</keyword>
<dbReference type="CDD" id="cd12148">
    <property type="entry name" value="fungal_TF_MHR"/>
    <property type="match status" value="1"/>
</dbReference>
<evidence type="ECO:0000313" key="8">
    <source>
        <dbReference type="EMBL" id="CAI5759956.1"/>
    </source>
</evidence>
<dbReference type="EMBL" id="CANTUO010000005">
    <property type="protein sequence ID" value="CAI5759956.1"/>
    <property type="molecule type" value="Genomic_DNA"/>
</dbReference>
<evidence type="ECO:0000256" key="4">
    <source>
        <dbReference type="ARBA" id="ARBA00023163"/>
    </source>
</evidence>
<dbReference type="Gene3D" id="4.10.240.10">
    <property type="entry name" value="Zn(2)-C6 fungal-type DNA-binding domain"/>
    <property type="match status" value="1"/>
</dbReference>
<dbReference type="InterPro" id="IPR001138">
    <property type="entry name" value="Zn2Cys6_DnaBD"/>
</dbReference>
<comment type="caution">
    <text evidence="8">The sequence shown here is derived from an EMBL/GenBank/DDBJ whole genome shotgun (WGS) entry which is preliminary data.</text>
</comment>
<gene>
    <name evidence="8" type="ORF">CANVERA_P4468</name>
</gene>
<evidence type="ECO:0000256" key="6">
    <source>
        <dbReference type="SAM" id="MobiDB-lite"/>
    </source>
</evidence>
<keyword evidence="5" id="KW-0539">Nucleus</keyword>
<dbReference type="PANTHER" id="PTHR46910">
    <property type="entry name" value="TRANSCRIPTION FACTOR PDR1"/>
    <property type="match status" value="1"/>
</dbReference>
<keyword evidence="3" id="KW-0238">DNA-binding</keyword>
<dbReference type="PROSITE" id="PS00463">
    <property type="entry name" value="ZN2_CY6_FUNGAL_1"/>
    <property type="match status" value="1"/>
</dbReference>
<feature type="domain" description="Zn(2)-C6 fungal-type" evidence="7">
    <location>
        <begin position="23"/>
        <end position="52"/>
    </location>
</feature>
<keyword evidence="9" id="KW-1185">Reference proteome</keyword>
<dbReference type="SMART" id="SM00066">
    <property type="entry name" value="GAL4"/>
    <property type="match status" value="1"/>
</dbReference>
<protein>
    <recommendedName>
        <fullName evidence="7">Zn(2)-C6 fungal-type domain-containing protein</fullName>
    </recommendedName>
</protein>
<dbReference type="GO" id="GO:0008270">
    <property type="term" value="F:zinc ion binding"/>
    <property type="evidence" value="ECO:0007669"/>
    <property type="project" value="InterPro"/>
</dbReference>
<comment type="subcellular location">
    <subcellularLocation>
        <location evidence="1">Nucleus</location>
    </subcellularLocation>
</comment>
<dbReference type="CDD" id="cd00067">
    <property type="entry name" value="GAL4"/>
    <property type="match status" value="1"/>
</dbReference>
<dbReference type="GO" id="GO:0003677">
    <property type="term" value="F:DNA binding"/>
    <property type="evidence" value="ECO:0007669"/>
    <property type="project" value="UniProtKB-KW"/>
</dbReference>
<evidence type="ECO:0000256" key="3">
    <source>
        <dbReference type="ARBA" id="ARBA00023125"/>
    </source>
</evidence>
<accession>A0A9W4U1Y7</accession>
<dbReference type="SUPFAM" id="SSF57701">
    <property type="entry name" value="Zn2/Cys6 DNA-binding domain"/>
    <property type="match status" value="1"/>
</dbReference>
<organism evidence="8 9">
    <name type="scientific">Candida verbasci</name>
    <dbReference type="NCBI Taxonomy" id="1227364"/>
    <lineage>
        <taxon>Eukaryota</taxon>
        <taxon>Fungi</taxon>
        <taxon>Dikarya</taxon>
        <taxon>Ascomycota</taxon>
        <taxon>Saccharomycotina</taxon>
        <taxon>Pichiomycetes</taxon>
        <taxon>Debaryomycetaceae</taxon>
        <taxon>Candida/Lodderomyces clade</taxon>
        <taxon>Candida</taxon>
    </lineage>
</organism>
<evidence type="ECO:0000256" key="2">
    <source>
        <dbReference type="ARBA" id="ARBA00023015"/>
    </source>
</evidence>
<proteinExistence type="predicted"/>
<dbReference type="OrthoDB" id="3266505at2759"/>
<dbReference type="InterPro" id="IPR050987">
    <property type="entry name" value="AtrR-like"/>
</dbReference>
<feature type="region of interest" description="Disordered" evidence="6">
    <location>
        <begin position="60"/>
        <end position="84"/>
    </location>
</feature>